<reference evidence="1 2" key="1">
    <citation type="submission" date="2021-01" db="EMBL/GenBank/DDBJ databases">
        <title>Cercospora kikuchii MAFF 305040 whole genome shotgun sequence.</title>
        <authorList>
            <person name="Kashiwa T."/>
            <person name="Suzuki T."/>
        </authorList>
    </citation>
    <scope>NUCLEOTIDE SEQUENCE [LARGE SCALE GENOMIC DNA]</scope>
    <source>
        <strain evidence="1 2">MAFF 305040</strain>
    </source>
</reference>
<dbReference type="GeneID" id="68291971"/>
<proteinExistence type="predicted"/>
<accession>A0A9P3FDD1</accession>
<dbReference type="Proteomes" id="UP000825890">
    <property type="component" value="Unassembled WGS sequence"/>
</dbReference>
<name>A0A9P3FDD1_9PEZI</name>
<dbReference type="RefSeq" id="XP_044657645.1">
    <property type="nucleotide sequence ID" value="XM_044801710.1"/>
</dbReference>
<evidence type="ECO:0000313" key="2">
    <source>
        <dbReference type="Proteomes" id="UP000825890"/>
    </source>
</evidence>
<gene>
    <name evidence="1" type="ORF">CKM354_000639600</name>
</gene>
<keyword evidence="2" id="KW-1185">Reference proteome</keyword>
<dbReference type="AlphaFoldDB" id="A0A9P3FDD1"/>
<dbReference type="EMBL" id="BOLY01000004">
    <property type="protein sequence ID" value="GIZ43158.1"/>
    <property type="molecule type" value="Genomic_DNA"/>
</dbReference>
<protein>
    <submittedName>
        <fullName evidence="1">Uncharacterized protein</fullName>
    </submittedName>
</protein>
<evidence type="ECO:0000313" key="1">
    <source>
        <dbReference type="EMBL" id="GIZ43158.1"/>
    </source>
</evidence>
<sequence length="268" mass="30148">MLGTADAVDNRPLCVASSGYKLFYHVLAYSHYILELFLDVHNFILDSFVDYNDYIIDHLLDDCDYVLHYILADNNYFLHFFLTNNNYFLDYFLTDDDDILHYILYYSLANNDNKYKDYHHYHNLYDSSLQFIRNGHFDEVYQDFGNGTLLPLPVDACTPVNESGVGINCTRVPYFPWTGGGGGDTVGAGAAFQIDGLAQSPQSYGVINLFRQVNSGYLGSPMSSLAARLIGEGAFARVTAVLSGYYKVGTPPSADRFGTPYSIFVITY</sequence>
<organism evidence="1 2">
    <name type="scientific">Cercospora kikuchii</name>
    <dbReference type="NCBI Taxonomy" id="84275"/>
    <lineage>
        <taxon>Eukaryota</taxon>
        <taxon>Fungi</taxon>
        <taxon>Dikarya</taxon>
        <taxon>Ascomycota</taxon>
        <taxon>Pezizomycotina</taxon>
        <taxon>Dothideomycetes</taxon>
        <taxon>Dothideomycetidae</taxon>
        <taxon>Mycosphaerellales</taxon>
        <taxon>Mycosphaerellaceae</taxon>
        <taxon>Cercospora</taxon>
    </lineage>
</organism>
<comment type="caution">
    <text evidence="1">The sequence shown here is derived from an EMBL/GenBank/DDBJ whole genome shotgun (WGS) entry which is preliminary data.</text>
</comment>